<dbReference type="Proteomes" id="UP000017819">
    <property type="component" value="Unassembled WGS sequence"/>
</dbReference>
<dbReference type="EMBL" id="AWXZ01000016">
    <property type="protein sequence ID" value="ESR26197.1"/>
    <property type="molecule type" value="Genomic_DNA"/>
</dbReference>
<organism evidence="1 2">
    <name type="scientific">Lutibaculum baratangense AMV1</name>
    <dbReference type="NCBI Taxonomy" id="631454"/>
    <lineage>
        <taxon>Bacteria</taxon>
        <taxon>Pseudomonadati</taxon>
        <taxon>Pseudomonadota</taxon>
        <taxon>Alphaproteobacteria</taxon>
        <taxon>Hyphomicrobiales</taxon>
        <taxon>Tepidamorphaceae</taxon>
        <taxon>Lutibaculum</taxon>
    </lineage>
</organism>
<evidence type="ECO:0000313" key="1">
    <source>
        <dbReference type="EMBL" id="ESR26197.1"/>
    </source>
</evidence>
<sequence length="37" mass="4347">MSFIHARVPCGSGRYRGWRHFSRRHISNIEMGKSTID</sequence>
<comment type="caution">
    <text evidence="1">The sequence shown here is derived from an EMBL/GenBank/DDBJ whole genome shotgun (WGS) entry which is preliminary data.</text>
</comment>
<keyword evidence="2" id="KW-1185">Reference proteome</keyword>
<protein>
    <submittedName>
        <fullName evidence="1">Uncharacterized protein</fullName>
    </submittedName>
</protein>
<gene>
    <name evidence="1" type="ORF">N177_1056</name>
</gene>
<proteinExistence type="predicted"/>
<reference evidence="1 2" key="1">
    <citation type="journal article" date="2014" name="Genome Announc.">
        <title>Draft Genome Sequence of Lutibaculum baratangense Strain AMV1T, Isolated from a Mud Volcano in Andamans, India.</title>
        <authorList>
            <person name="Singh A."/>
            <person name="Sreenivas A."/>
            <person name="Sathyanarayana Reddy G."/>
            <person name="Pinnaka A.K."/>
            <person name="Shivaji S."/>
        </authorList>
    </citation>
    <scope>NUCLEOTIDE SEQUENCE [LARGE SCALE GENOMIC DNA]</scope>
    <source>
        <strain evidence="1 2">AMV1</strain>
    </source>
</reference>
<dbReference type="STRING" id="631454.N177_1056"/>
<accession>V4R2L8</accession>
<dbReference type="AlphaFoldDB" id="V4R2L8"/>
<name>V4R2L8_9HYPH</name>
<evidence type="ECO:0000313" key="2">
    <source>
        <dbReference type="Proteomes" id="UP000017819"/>
    </source>
</evidence>